<keyword evidence="6" id="KW-0539">Nucleus</keyword>
<evidence type="ECO:0000256" key="1">
    <source>
        <dbReference type="ARBA" id="ARBA00022723"/>
    </source>
</evidence>
<evidence type="ECO:0000256" key="2">
    <source>
        <dbReference type="ARBA" id="ARBA00022833"/>
    </source>
</evidence>
<feature type="region of interest" description="Disordered" evidence="7">
    <location>
        <begin position="53"/>
        <end position="77"/>
    </location>
</feature>
<feature type="region of interest" description="Disordered" evidence="7">
    <location>
        <begin position="1"/>
        <end position="40"/>
    </location>
</feature>
<dbReference type="GO" id="GO:0003677">
    <property type="term" value="F:DNA binding"/>
    <property type="evidence" value="ECO:0007669"/>
    <property type="project" value="UniProtKB-KW"/>
</dbReference>
<keyword evidence="3" id="KW-0805">Transcription regulation</keyword>
<keyword evidence="5" id="KW-0804">Transcription</keyword>
<organism evidence="9 10">
    <name type="scientific">Alectoria fallacina</name>
    <dbReference type="NCBI Taxonomy" id="1903189"/>
    <lineage>
        <taxon>Eukaryota</taxon>
        <taxon>Fungi</taxon>
        <taxon>Dikarya</taxon>
        <taxon>Ascomycota</taxon>
        <taxon>Pezizomycotina</taxon>
        <taxon>Lecanoromycetes</taxon>
        <taxon>OSLEUM clade</taxon>
        <taxon>Lecanoromycetidae</taxon>
        <taxon>Lecanorales</taxon>
        <taxon>Lecanorineae</taxon>
        <taxon>Parmeliaceae</taxon>
        <taxon>Alectoria</taxon>
    </lineage>
</organism>
<evidence type="ECO:0000256" key="5">
    <source>
        <dbReference type="ARBA" id="ARBA00023163"/>
    </source>
</evidence>
<evidence type="ECO:0000256" key="7">
    <source>
        <dbReference type="SAM" id="MobiDB-lite"/>
    </source>
</evidence>
<name>A0A8H3FVD5_9LECA</name>
<keyword evidence="10" id="KW-1185">Reference proteome</keyword>
<keyword evidence="1" id="KW-0479">Metal-binding</keyword>
<sequence length="277" mass="31352">MRTTRSSIRRIPPGENTLPVAQSIHTEDESTAKENSSLSAVRADAPKIEFHGPSSILFDEDAPNQKNIQDPNGGEHHLEPLSAELMANAATQRQLESIHFSTHQFDTDGLEQDFAKEIMSLFWKTANSAFLVVYRPAFMRDWACGGPHYSKLLLNAIYHNASRHASEDSIRLYGPNSATLRARFLQRFKELLRESFDHSTTTTVQALLVMSASISALDNGRTVAWLYSGMAYRMIIDLGLHTNEPRFSTFKQVSEEDIEIQRRIFWSAFSEINALKY</sequence>
<dbReference type="InterPro" id="IPR051615">
    <property type="entry name" value="Transcr_Regulatory_Elem"/>
</dbReference>
<gene>
    <name evidence="9" type="ORF">ALECFALPRED_004489</name>
</gene>
<reference evidence="9" key="1">
    <citation type="submission" date="2021-03" db="EMBL/GenBank/DDBJ databases">
        <authorList>
            <person name="Tagirdzhanova G."/>
        </authorList>
    </citation>
    <scope>NUCLEOTIDE SEQUENCE</scope>
</reference>
<evidence type="ECO:0000256" key="4">
    <source>
        <dbReference type="ARBA" id="ARBA00023125"/>
    </source>
</evidence>
<feature type="domain" description="Xylanolytic transcriptional activator regulatory" evidence="8">
    <location>
        <begin position="119"/>
        <end position="269"/>
    </location>
</feature>
<dbReference type="CDD" id="cd12148">
    <property type="entry name" value="fungal_TF_MHR"/>
    <property type="match status" value="1"/>
</dbReference>
<proteinExistence type="predicted"/>
<evidence type="ECO:0000313" key="9">
    <source>
        <dbReference type="EMBL" id="CAF9929954.1"/>
    </source>
</evidence>
<accession>A0A8H3FVD5</accession>
<dbReference type="Pfam" id="PF04082">
    <property type="entry name" value="Fungal_trans"/>
    <property type="match status" value="1"/>
</dbReference>
<comment type="caution">
    <text evidence="9">The sequence shown here is derived from an EMBL/GenBank/DDBJ whole genome shotgun (WGS) entry which is preliminary data.</text>
</comment>
<protein>
    <recommendedName>
        <fullName evidence="8">Xylanolytic transcriptional activator regulatory domain-containing protein</fullName>
    </recommendedName>
</protein>
<dbReference type="GO" id="GO:0006351">
    <property type="term" value="P:DNA-templated transcription"/>
    <property type="evidence" value="ECO:0007669"/>
    <property type="project" value="InterPro"/>
</dbReference>
<evidence type="ECO:0000256" key="3">
    <source>
        <dbReference type="ARBA" id="ARBA00023015"/>
    </source>
</evidence>
<dbReference type="Proteomes" id="UP000664203">
    <property type="component" value="Unassembled WGS sequence"/>
</dbReference>
<evidence type="ECO:0000256" key="6">
    <source>
        <dbReference type="ARBA" id="ARBA00023242"/>
    </source>
</evidence>
<dbReference type="PANTHER" id="PTHR31313">
    <property type="entry name" value="TY1 ENHANCER ACTIVATOR"/>
    <property type="match status" value="1"/>
</dbReference>
<dbReference type="OrthoDB" id="4161332at2759"/>
<evidence type="ECO:0000313" key="10">
    <source>
        <dbReference type="Proteomes" id="UP000664203"/>
    </source>
</evidence>
<dbReference type="PANTHER" id="PTHR31313:SF86">
    <property type="entry name" value="ZN(2)-C6 FUNGAL-TYPE DOMAIN-CONTAINING PROTEIN"/>
    <property type="match status" value="1"/>
</dbReference>
<dbReference type="GO" id="GO:0008270">
    <property type="term" value="F:zinc ion binding"/>
    <property type="evidence" value="ECO:0007669"/>
    <property type="project" value="InterPro"/>
</dbReference>
<evidence type="ECO:0000259" key="8">
    <source>
        <dbReference type="Pfam" id="PF04082"/>
    </source>
</evidence>
<dbReference type="InterPro" id="IPR007219">
    <property type="entry name" value="XnlR_reg_dom"/>
</dbReference>
<dbReference type="AlphaFoldDB" id="A0A8H3FVD5"/>
<keyword evidence="4" id="KW-0238">DNA-binding</keyword>
<keyword evidence="2" id="KW-0862">Zinc</keyword>
<dbReference type="EMBL" id="CAJPDR010000275">
    <property type="protein sequence ID" value="CAF9929954.1"/>
    <property type="molecule type" value="Genomic_DNA"/>
</dbReference>